<keyword evidence="5" id="KW-0964">Secreted</keyword>
<keyword evidence="9" id="KW-0306">Gastrulation</keyword>
<dbReference type="EMBL" id="JAOPHQ010001992">
    <property type="protein sequence ID" value="KAK0148930.1"/>
    <property type="molecule type" value="Genomic_DNA"/>
</dbReference>
<keyword evidence="7" id="KW-0372">Hormone</keyword>
<evidence type="ECO:0000256" key="9">
    <source>
        <dbReference type="ARBA" id="ARBA00023218"/>
    </source>
</evidence>
<feature type="region of interest" description="Disordered" evidence="11">
    <location>
        <begin position="1"/>
        <end position="23"/>
    </location>
</feature>
<dbReference type="GO" id="GO:0031704">
    <property type="term" value="F:apelin receptor binding"/>
    <property type="evidence" value="ECO:0007669"/>
    <property type="project" value="InterPro"/>
</dbReference>
<feature type="compositionally biased region" description="Polar residues" evidence="11">
    <location>
        <begin position="1"/>
        <end position="11"/>
    </location>
</feature>
<evidence type="ECO:0000256" key="1">
    <source>
        <dbReference type="ARBA" id="ARBA00004239"/>
    </source>
</evidence>
<evidence type="ECO:0000256" key="2">
    <source>
        <dbReference type="ARBA" id="ARBA00008623"/>
    </source>
</evidence>
<feature type="region of interest" description="Disordered" evidence="11">
    <location>
        <begin position="119"/>
        <end position="178"/>
    </location>
</feature>
<keyword evidence="6" id="KW-0037">Angiogenesis</keyword>
<organism evidence="12 13">
    <name type="scientific">Merluccius polli</name>
    <name type="common">Benguela hake</name>
    <name type="synonym">Merluccius cadenati</name>
    <dbReference type="NCBI Taxonomy" id="89951"/>
    <lineage>
        <taxon>Eukaryota</taxon>
        <taxon>Metazoa</taxon>
        <taxon>Chordata</taxon>
        <taxon>Craniata</taxon>
        <taxon>Vertebrata</taxon>
        <taxon>Euteleostomi</taxon>
        <taxon>Actinopterygii</taxon>
        <taxon>Neopterygii</taxon>
        <taxon>Teleostei</taxon>
        <taxon>Neoteleostei</taxon>
        <taxon>Acanthomorphata</taxon>
        <taxon>Zeiogadaria</taxon>
        <taxon>Gadariae</taxon>
        <taxon>Gadiformes</taxon>
        <taxon>Gadoidei</taxon>
        <taxon>Merlucciidae</taxon>
        <taxon>Merluccius</taxon>
    </lineage>
</organism>
<name>A0AA47MZ85_MERPO</name>
<gene>
    <name evidence="12" type="primary">apln</name>
    <name evidence="12" type="ORF">N1851_010685</name>
</gene>
<keyword evidence="8" id="KW-0732">Signal</keyword>
<dbReference type="GO" id="GO:0007369">
    <property type="term" value="P:gastrulation"/>
    <property type="evidence" value="ECO:0007669"/>
    <property type="project" value="UniProtKB-KW"/>
</dbReference>
<dbReference type="PANTHER" id="PTHR15953">
    <property type="entry name" value="APELIN"/>
    <property type="match status" value="1"/>
</dbReference>
<dbReference type="GO" id="GO:0001525">
    <property type="term" value="P:angiogenesis"/>
    <property type="evidence" value="ECO:0007669"/>
    <property type="project" value="UniProtKB-KW"/>
</dbReference>
<evidence type="ECO:0000256" key="3">
    <source>
        <dbReference type="ARBA" id="ARBA00020395"/>
    </source>
</evidence>
<dbReference type="GO" id="GO:0005576">
    <property type="term" value="C:extracellular region"/>
    <property type="evidence" value="ECO:0007669"/>
    <property type="project" value="UniProtKB-SubCell"/>
</dbReference>
<evidence type="ECO:0000256" key="5">
    <source>
        <dbReference type="ARBA" id="ARBA00022525"/>
    </source>
</evidence>
<evidence type="ECO:0000256" key="10">
    <source>
        <dbReference type="ARBA" id="ARBA00030305"/>
    </source>
</evidence>
<reference evidence="12" key="1">
    <citation type="journal article" date="2023" name="Front. Mar. Sci.">
        <title>A new Merluccius polli reference genome to investigate the effects of global change in West African waters.</title>
        <authorList>
            <person name="Mateo J.L."/>
            <person name="Blanco-Fernandez C."/>
            <person name="Garcia-Vazquez E."/>
            <person name="Machado-Schiaffino G."/>
        </authorList>
    </citation>
    <scope>NUCLEOTIDE SEQUENCE</scope>
    <source>
        <strain evidence="12">C29</strain>
        <tissue evidence="12">Fin</tissue>
    </source>
</reference>
<dbReference type="PANTHER" id="PTHR15953:SF0">
    <property type="entry name" value="APELIN"/>
    <property type="match status" value="1"/>
</dbReference>
<evidence type="ECO:0000256" key="4">
    <source>
        <dbReference type="ARBA" id="ARBA00022473"/>
    </source>
</evidence>
<dbReference type="Proteomes" id="UP001174136">
    <property type="component" value="Unassembled WGS sequence"/>
</dbReference>
<evidence type="ECO:0000256" key="7">
    <source>
        <dbReference type="ARBA" id="ARBA00022702"/>
    </source>
</evidence>
<sequence length="178" mass="19949">MVWKSTKQSVPVSAEAHDEQRETHTITPWVSMTGRWESTGELSVMLVQHGQEKTEGLANENTQRDGWHLGRVLKLEEEIRHQLTKRFIMNAVESGQPPTLYPPPMAQQKILSSLGIGRKDSISGPMASTDHGRALEDAATPRKVVQQGPGRGGQTHRPAGWKRRRPRPRLSHKGPMPF</sequence>
<dbReference type="GO" id="GO:0005179">
    <property type="term" value="F:hormone activity"/>
    <property type="evidence" value="ECO:0007669"/>
    <property type="project" value="UniProtKB-KW"/>
</dbReference>
<evidence type="ECO:0000256" key="6">
    <source>
        <dbReference type="ARBA" id="ARBA00022657"/>
    </source>
</evidence>
<comment type="similarity">
    <text evidence="2">Belongs to the apelin family.</text>
</comment>
<feature type="compositionally biased region" description="Basic residues" evidence="11">
    <location>
        <begin position="159"/>
        <end position="172"/>
    </location>
</feature>
<keyword evidence="13" id="KW-1185">Reference proteome</keyword>
<feature type="compositionally biased region" description="Basic and acidic residues" evidence="11">
    <location>
        <begin position="130"/>
        <end position="140"/>
    </location>
</feature>
<comment type="subcellular location">
    <subcellularLocation>
        <location evidence="1">Secreted</location>
        <location evidence="1">Extracellular space</location>
    </subcellularLocation>
</comment>
<keyword evidence="4" id="KW-0217">Developmental protein</keyword>
<evidence type="ECO:0000313" key="13">
    <source>
        <dbReference type="Proteomes" id="UP001174136"/>
    </source>
</evidence>
<evidence type="ECO:0000256" key="11">
    <source>
        <dbReference type="SAM" id="MobiDB-lite"/>
    </source>
</evidence>
<comment type="caution">
    <text evidence="12">The sequence shown here is derived from an EMBL/GenBank/DDBJ whole genome shotgun (WGS) entry which is preliminary data.</text>
</comment>
<protein>
    <recommendedName>
        <fullName evidence="3">Apelin</fullName>
    </recommendedName>
    <alternativeName>
        <fullName evidence="10">APJ endogenous ligand</fullName>
    </alternativeName>
</protein>
<evidence type="ECO:0000313" key="12">
    <source>
        <dbReference type="EMBL" id="KAK0148930.1"/>
    </source>
</evidence>
<dbReference type="AlphaFoldDB" id="A0AA47MZ85"/>
<dbReference type="Pfam" id="PF15360">
    <property type="entry name" value="Apelin"/>
    <property type="match status" value="1"/>
</dbReference>
<accession>A0AA47MZ85</accession>
<proteinExistence type="inferred from homology"/>
<evidence type="ECO:0000256" key="8">
    <source>
        <dbReference type="ARBA" id="ARBA00022729"/>
    </source>
</evidence>
<dbReference type="InterPro" id="IPR026155">
    <property type="entry name" value="Apelin"/>
</dbReference>